<comment type="similarity">
    <text evidence="8">Belongs to the LpoB family.</text>
</comment>
<dbReference type="SUPFAM" id="SSF56112">
    <property type="entry name" value="Protein kinase-like (PK-like)"/>
    <property type="match status" value="1"/>
</dbReference>
<keyword evidence="3 8" id="KW-0573">Peptidoglycan synthesis</keyword>
<feature type="domain" description="Aminoglycoside phosphotransferase" evidence="12">
    <location>
        <begin position="232"/>
        <end position="398"/>
    </location>
</feature>
<keyword evidence="4 8" id="KW-0472">Membrane</keyword>
<dbReference type="Proteomes" id="UP000250991">
    <property type="component" value="Unassembled WGS sequence"/>
</dbReference>
<dbReference type="FunFam" id="3.40.50.10610:FF:000002">
    <property type="entry name" value="Penicillin-binding protein activator LpoB"/>
    <property type="match status" value="1"/>
</dbReference>
<proteinExistence type="inferred from homology"/>
<evidence type="ECO:0000256" key="1">
    <source>
        <dbReference type="ARBA" id="ARBA00022729"/>
    </source>
</evidence>
<evidence type="ECO:0000256" key="6">
    <source>
        <dbReference type="ARBA" id="ARBA00023237"/>
    </source>
</evidence>
<accession>A0A2X3KBR9</accession>
<dbReference type="InterPro" id="IPR002575">
    <property type="entry name" value="Aminoglycoside_PTrfase"/>
</dbReference>
<keyword evidence="2 8" id="KW-0133">Cell shape</keyword>
<evidence type="ECO:0000256" key="9">
    <source>
        <dbReference type="NCBIfam" id="TIGR02722"/>
    </source>
</evidence>
<dbReference type="PANTHER" id="PTHR40593:SF1">
    <property type="entry name" value="PENICILLIN-BINDING PROTEIN ACTIVATOR LPOB"/>
    <property type="match status" value="1"/>
</dbReference>
<name>A0A2X3KBR9_ECOLX</name>
<evidence type="ECO:0000256" key="5">
    <source>
        <dbReference type="ARBA" id="ARBA00023139"/>
    </source>
</evidence>
<dbReference type="Gene3D" id="3.40.50.10610">
    <property type="entry name" value="ABC-type transport auxiliary lipoprotein component"/>
    <property type="match status" value="1"/>
</dbReference>
<keyword evidence="7 8" id="KW-0449">Lipoprotein</keyword>
<dbReference type="GO" id="GO:0030234">
    <property type="term" value="F:enzyme regulator activity"/>
    <property type="evidence" value="ECO:0007669"/>
    <property type="project" value="UniProtKB-UniRule"/>
</dbReference>
<organism evidence="13 14">
    <name type="scientific">Escherichia coli</name>
    <dbReference type="NCBI Taxonomy" id="562"/>
    <lineage>
        <taxon>Bacteria</taxon>
        <taxon>Pseudomonadati</taxon>
        <taxon>Pseudomonadota</taxon>
        <taxon>Gammaproteobacteria</taxon>
        <taxon>Enterobacterales</taxon>
        <taxon>Enterobacteriaceae</taxon>
        <taxon>Escherichia</taxon>
    </lineage>
</organism>
<comment type="subcellular location">
    <subcellularLocation>
        <location evidence="8">Cell outer membrane</location>
        <topology evidence="8">Lipid-anchor</topology>
        <orientation evidence="8">Periplasmic side</orientation>
    </subcellularLocation>
</comment>
<dbReference type="GO" id="GO:0009252">
    <property type="term" value="P:peptidoglycan biosynthetic process"/>
    <property type="evidence" value="ECO:0007669"/>
    <property type="project" value="UniProtKB-UniRule"/>
</dbReference>
<evidence type="ECO:0000256" key="8">
    <source>
        <dbReference type="HAMAP-Rule" id="MF_01889"/>
    </source>
</evidence>
<dbReference type="HAMAP" id="MF_01889">
    <property type="entry name" value="LpoB"/>
    <property type="match status" value="1"/>
</dbReference>
<dbReference type="InterPro" id="IPR014094">
    <property type="entry name" value="LpoB"/>
</dbReference>
<dbReference type="GO" id="GO:0031241">
    <property type="term" value="C:periplasmic side of cell outer membrane"/>
    <property type="evidence" value="ECO:0007669"/>
    <property type="project" value="UniProtKB-UniRule"/>
</dbReference>
<dbReference type="InterPro" id="IPR011009">
    <property type="entry name" value="Kinase-like_dom_sf"/>
</dbReference>
<comment type="subunit">
    <text evidence="8">Interacts with PBP1b.</text>
</comment>
<feature type="signal peptide" evidence="11">
    <location>
        <begin position="1"/>
        <end position="23"/>
    </location>
</feature>
<keyword evidence="1 8" id="KW-0732">Signal</keyword>
<evidence type="ECO:0000256" key="7">
    <source>
        <dbReference type="ARBA" id="ARBA00023288"/>
    </source>
</evidence>
<reference evidence="13 14" key="1">
    <citation type="submission" date="2018-06" db="EMBL/GenBank/DDBJ databases">
        <authorList>
            <consortium name="Pathogen Informatics"/>
            <person name="Doyle S."/>
        </authorList>
    </citation>
    <scope>NUCLEOTIDE SEQUENCE [LARGE SCALE GENOMIC DNA]</scope>
    <source>
        <strain evidence="13 14">NCTC8009</strain>
    </source>
</reference>
<comment type="function">
    <text evidence="8">Regulator of peptidoglycan synthesis that is essential for the function of penicillin-binding protein 1B (PBP1b).</text>
</comment>
<dbReference type="Gene3D" id="3.90.1200.10">
    <property type="match status" value="1"/>
</dbReference>
<dbReference type="Pfam" id="PF01636">
    <property type="entry name" value="APH"/>
    <property type="match status" value="1"/>
</dbReference>
<feature type="chain" id="PRO_5015894780" description="Penicillin-binding protein activator LpoB" evidence="11">
    <location>
        <begin position="24"/>
        <end position="400"/>
    </location>
</feature>
<keyword evidence="5 8" id="KW-0564">Palmitate</keyword>
<sequence>MTKMSRYALITALAMFLAGCVGQREPAPVEEVKPAPEQPAEPQQPVPTVPSVPTIPQQPGPIEHEDQTAPPAPHIRHYDWNGAMQPMVSKMLGADGVTAGSVLLVDSVNNRTNGSLNAAEATETLRNALANNGKFTLVSAQQLSMAKQQLGLSPQDSLGTRSKAIGIARNVGAHYVLYSSASGNVNAPTLQMQLMLVQTAKLSGQVKVPFRSNNPIMRDELLSRFFPQFHPVTTFHSGLSGGSFLIEHQGQRFVVRQPHDPDAPRFAFLRQYRALSQLPACIAPKPHLYLRDWMVVDYLPGEVKTYLPDTNELAGLLYYLHQQPRFGWRITLLPLLELYWQQSDPARRTVGWLRRLKRLRKAREPRPLRLSPLHMDVHAGNLVHSASGLKLIDWELCRRW</sequence>
<evidence type="ECO:0000313" key="14">
    <source>
        <dbReference type="Proteomes" id="UP000250991"/>
    </source>
</evidence>
<dbReference type="STRING" id="585034.ECIAI1_1143"/>
<keyword evidence="6 8" id="KW-0998">Cell outer membrane</keyword>
<dbReference type="PROSITE" id="PS51257">
    <property type="entry name" value="PROKAR_LIPOPROTEIN"/>
    <property type="match status" value="1"/>
</dbReference>
<dbReference type="AlphaFoldDB" id="A0A2X3KBR9"/>
<feature type="region of interest" description="Disordered" evidence="10">
    <location>
        <begin position="28"/>
        <end position="74"/>
    </location>
</feature>
<evidence type="ECO:0000259" key="12">
    <source>
        <dbReference type="Pfam" id="PF01636"/>
    </source>
</evidence>
<dbReference type="NCBIfam" id="TIGR02722">
    <property type="entry name" value="lp"/>
    <property type="match status" value="1"/>
</dbReference>
<feature type="compositionally biased region" description="Pro residues" evidence="10">
    <location>
        <begin position="36"/>
        <end position="50"/>
    </location>
</feature>
<gene>
    <name evidence="8 13" type="primary">lpoB</name>
    <name evidence="13" type="ORF">NCTC8009_05632</name>
</gene>
<evidence type="ECO:0000256" key="3">
    <source>
        <dbReference type="ARBA" id="ARBA00022984"/>
    </source>
</evidence>
<evidence type="ECO:0000256" key="4">
    <source>
        <dbReference type="ARBA" id="ARBA00023136"/>
    </source>
</evidence>
<dbReference type="NCBIfam" id="NF007620">
    <property type="entry name" value="PRK10271.1"/>
    <property type="match status" value="1"/>
</dbReference>
<dbReference type="EMBL" id="UARW01000010">
    <property type="protein sequence ID" value="SQD05081.1"/>
    <property type="molecule type" value="Genomic_DNA"/>
</dbReference>
<dbReference type="GO" id="GO:0008360">
    <property type="term" value="P:regulation of cell shape"/>
    <property type="evidence" value="ECO:0007669"/>
    <property type="project" value="UniProtKB-KW"/>
</dbReference>
<protein>
    <recommendedName>
        <fullName evidence="8 9">Penicillin-binding protein activator LpoB</fullName>
        <shortName evidence="8">PBP activator LpoB</shortName>
    </recommendedName>
</protein>
<dbReference type="Pfam" id="PF13036">
    <property type="entry name" value="LpoB"/>
    <property type="match status" value="1"/>
</dbReference>
<dbReference type="PANTHER" id="PTHR40593">
    <property type="entry name" value="PENICILLIN-BINDING PROTEIN ACTIVATOR LPOB"/>
    <property type="match status" value="1"/>
</dbReference>
<evidence type="ECO:0000313" key="13">
    <source>
        <dbReference type="EMBL" id="SQD05081.1"/>
    </source>
</evidence>
<evidence type="ECO:0000256" key="11">
    <source>
        <dbReference type="SAM" id="SignalP"/>
    </source>
</evidence>
<evidence type="ECO:0000256" key="2">
    <source>
        <dbReference type="ARBA" id="ARBA00022960"/>
    </source>
</evidence>
<evidence type="ECO:0000256" key="10">
    <source>
        <dbReference type="SAM" id="MobiDB-lite"/>
    </source>
</evidence>